<comment type="caution">
    <text evidence="2">The sequence shown here is derived from an EMBL/GenBank/DDBJ whole genome shotgun (WGS) entry which is preliminary data.</text>
</comment>
<keyword evidence="3" id="KW-1185">Reference proteome</keyword>
<evidence type="ECO:0000256" key="1">
    <source>
        <dbReference type="SAM" id="MobiDB-lite"/>
    </source>
</evidence>
<protein>
    <submittedName>
        <fullName evidence="2">Uncharacterized protein</fullName>
    </submittedName>
</protein>
<dbReference type="EMBL" id="JBBNAE010000006">
    <property type="protein sequence ID" value="KAK9116760.1"/>
    <property type="molecule type" value="Genomic_DNA"/>
</dbReference>
<feature type="region of interest" description="Disordered" evidence="1">
    <location>
        <begin position="28"/>
        <end position="52"/>
    </location>
</feature>
<dbReference type="AlphaFoldDB" id="A0AAP0IKG0"/>
<reference evidence="2 3" key="1">
    <citation type="submission" date="2024-01" db="EMBL/GenBank/DDBJ databases">
        <title>Genome assemblies of Stephania.</title>
        <authorList>
            <person name="Yang L."/>
        </authorList>
    </citation>
    <scope>NUCLEOTIDE SEQUENCE [LARGE SCALE GENOMIC DNA]</scope>
    <source>
        <strain evidence="2">QJT</strain>
        <tissue evidence="2">Leaf</tissue>
    </source>
</reference>
<feature type="region of interest" description="Disordered" evidence="1">
    <location>
        <begin position="1"/>
        <end position="20"/>
    </location>
</feature>
<gene>
    <name evidence="2" type="ORF">Sjap_015707</name>
</gene>
<feature type="compositionally biased region" description="Basic and acidic residues" evidence="1">
    <location>
        <begin position="38"/>
        <end position="52"/>
    </location>
</feature>
<proteinExistence type="predicted"/>
<evidence type="ECO:0000313" key="2">
    <source>
        <dbReference type="EMBL" id="KAK9116760.1"/>
    </source>
</evidence>
<organism evidence="2 3">
    <name type="scientific">Stephania japonica</name>
    <dbReference type="NCBI Taxonomy" id="461633"/>
    <lineage>
        <taxon>Eukaryota</taxon>
        <taxon>Viridiplantae</taxon>
        <taxon>Streptophyta</taxon>
        <taxon>Embryophyta</taxon>
        <taxon>Tracheophyta</taxon>
        <taxon>Spermatophyta</taxon>
        <taxon>Magnoliopsida</taxon>
        <taxon>Ranunculales</taxon>
        <taxon>Menispermaceae</taxon>
        <taxon>Menispermoideae</taxon>
        <taxon>Cissampelideae</taxon>
        <taxon>Stephania</taxon>
    </lineage>
</organism>
<dbReference type="Proteomes" id="UP001417504">
    <property type="component" value="Unassembled WGS sequence"/>
</dbReference>
<evidence type="ECO:0000313" key="3">
    <source>
        <dbReference type="Proteomes" id="UP001417504"/>
    </source>
</evidence>
<accession>A0AAP0IKG0</accession>
<name>A0AAP0IKG0_9MAGN</name>
<sequence length="52" mass="6163">MRLLIPKRISKGRTRTKQEISTRMMKTSKNMQTMNAGRTDRLDRRTDLRGRA</sequence>